<organism evidence="2 3">
    <name type="scientific">Neotoma lepida</name>
    <name type="common">Desert woodrat</name>
    <dbReference type="NCBI Taxonomy" id="56216"/>
    <lineage>
        <taxon>Eukaryota</taxon>
        <taxon>Metazoa</taxon>
        <taxon>Chordata</taxon>
        <taxon>Craniata</taxon>
        <taxon>Vertebrata</taxon>
        <taxon>Euteleostomi</taxon>
        <taxon>Mammalia</taxon>
        <taxon>Eutheria</taxon>
        <taxon>Euarchontoglires</taxon>
        <taxon>Glires</taxon>
        <taxon>Rodentia</taxon>
        <taxon>Myomorpha</taxon>
        <taxon>Muroidea</taxon>
        <taxon>Cricetidae</taxon>
        <taxon>Neotominae</taxon>
        <taxon>Neotoma</taxon>
    </lineage>
</organism>
<proteinExistence type="predicted"/>
<reference evidence="2 3" key="1">
    <citation type="submission" date="2016-06" db="EMBL/GenBank/DDBJ databases">
        <title>The Draft Genome Sequence and Annotation of the Desert Woodrat Neotoma lepida.</title>
        <authorList>
            <person name="Campbell M."/>
            <person name="Oakeson K.F."/>
            <person name="Yandell M."/>
            <person name="Halpert J.R."/>
            <person name="Dearing D."/>
        </authorList>
    </citation>
    <scope>NUCLEOTIDE SEQUENCE [LARGE SCALE GENOMIC DNA]</scope>
    <source>
        <strain evidence="2">417</strain>
        <tissue evidence="2">Liver</tissue>
    </source>
</reference>
<evidence type="ECO:0000313" key="3">
    <source>
        <dbReference type="Proteomes" id="UP000092124"/>
    </source>
</evidence>
<dbReference type="EMBL" id="LZPO01027747">
    <property type="protein sequence ID" value="OBS77870.1"/>
    <property type="molecule type" value="Genomic_DNA"/>
</dbReference>
<evidence type="ECO:0000256" key="1">
    <source>
        <dbReference type="SAM" id="MobiDB-lite"/>
    </source>
</evidence>
<comment type="caution">
    <text evidence="2">The sequence shown here is derived from an EMBL/GenBank/DDBJ whole genome shotgun (WGS) entry which is preliminary data.</text>
</comment>
<sequence>MGPNSKAAVSENKPLRKGVKKGTKKKVVDPFSKKDRILIVPIQSGAKSECHHLMLAQVPGNEDE</sequence>
<keyword evidence="3" id="KW-1185">Reference proteome</keyword>
<feature type="region of interest" description="Disordered" evidence="1">
    <location>
        <begin position="1"/>
        <end position="27"/>
    </location>
</feature>
<dbReference type="AlphaFoldDB" id="A0A1A6HIT0"/>
<protein>
    <submittedName>
        <fullName evidence="2">Uncharacterized protein</fullName>
    </submittedName>
</protein>
<dbReference type="Proteomes" id="UP000092124">
    <property type="component" value="Unassembled WGS sequence"/>
</dbReference>
<gene>
    <name evidence="2" type="ORF">A6R68_19742</name>
</gene>
<evidence type="ECO:0000313" key="2">
    <source>
        <dbReference type="EMBL" id="OBS77870.1"/>
    </source>
</evidence>
<feature type="compositionally biased region" description="Basic residues" evidence="1">
    <location>
        <begin position="15"/>
        <end position="25"/>
    </location>
</feature>
<name>A0A1A6HIT0_NEOLE</name>
<accession>A0A1A6HIT0</accession>
<feature type="non-terminal residue" evidence="2">
    <location>
        <position position="64"/>
    </location>
</feature>